<protein>
    <recommendedName>
        <fullName evidence="6">ZZ-type domain-containing protein</fullName>
    </recommendedName>
</protein>
<name>A0A284R5Q2_ARMOS</name>
<evidence type="ECO:0000313" key="8">
    <source>
        <dbReference type="Proteomes" id="UP000219338"/>
    </source>
</evidence>
<evidence type="ECO:0000256" key="5">
    <source>
        <dbReference type="SAM" id="MobiDB-lite"/>
    </source>
</evidence>
<feature type="domain" description="ZZ-type" evidence="6">
    <location>
        <begin position="146"/>
        <end position="205"/>
    </location>
</feature>
<evidence type="ECO:0000256" key="3">
    <source>
        <dbReference type="ARBA" id="ARBA00022833"/>
    </source>
</evidence>
<evidence type="ECO:0000313" key="7">
    <source>
        <dbReference type="EMBL" id="SJL04044.1"/>
    </source>
</evidence>
<keyword evidence="8" id="KW-1185">Reference proteome</keyword>
<gene>
    <name evidence="7" type="ORF">ARMOST_07401</name>
</gene>
<organism evidence="7 8">
    <name type="scientific">Armillaria ostoyae</name>
    <name type="common">Armillaria root rot fungus</name>
    <dbReference type="NCBI Taxonomy" id="47428"/>
    <lineage>
        <taxon>Eukaryota</taxon>
        <taxon>Fungi</taxon>
        <taxon>Dikarya</taxon>
        <taxon>Basidiomycota</taxon>
        <taxon>Agaricomycotina</taxon>
        <taxon>Agaricomycetes</taxon>
        <taxon>Agaricomycetidae</taxon>
        <taxon>Agaricales</taxon>
        <taxon>Marasmiineae</taxon>
        <taxon>Physalacriaceae</taxon>
        <taxon>Armillaria</taxon>
    </lineage>
</organism>
<feature type="domain" description="ZZ-type" evidence="6">
    <location>
        <begin position="30"/>
        <end position="84"/>
    </location>
</feature>
<dbReference type="GO" id="GO:0008270">
    <property type="term" value="F:zinc ion binding"/>
    <property type="evidence" value="ECO:0007669"/>
    <property type="project" value="UniProtKB-KW"/>
</dbReference>
<dbReference type="Pfam" id="PF00569">
    <property type="entry name" value="ZZ"/>
    <property type="match status" value="3"/>
</dbReference>
<sequence>MSSILVDAPPAYSERRSHRASTSAGASLHADGVSCDGCHQPIKVGIRYKCQNCQNYDLCPDCCDVPPRDHPSWHSFLRIGSNSQVPVHEGYSCDGCSQEPIRGKRYICKTCKDFDLCEGCKISQPSYHPMRHRFICIASPALNTYHHQQVCDGCSMSPIRGPRYRCQDIRCHPDGVGFDLCSDCMEDGMKHPGDHLMLRITGHPEVPVVPVPPLVPVVCNSSSASPRPTSAVPPTSAVAVPTCPPAVVTARPATSPGRSRGPAHHTPPTHAPVRSSASSRPTTAPVRVVNVPAPATTAPNRRSRLLSVLSS</sequence>
<feature type="region of interest" description="Disordered" evidence="5">
    <location>
        <begin position="1"/>
        <end position="20"/>
    </location>
</feature>
<dbReference type="PROSITE" id="PS01357">
    <property type="entry name" value="ZF_ZZ_1"/>
    <property type="match status" value="2"/>
</dbReference>
<dbReference type="InterPro" id="IPR052260">
    <property type="entry name" value="Autophagy_Rcpt_SigReg"/>
</dbReference>
<evidence type="ECO:0000259" key="6">
    <source>
        <dbReference type="PROSITE" id="PS50135"/>
    </source>
</evidence>
<dbReference type="SMART" id="SM00291">
    <property type="entry name" value="ZnF_ZZ"/>
    <property type="match status" value="3"/>
</dbReference>
<keyword evidence="2 4" id="KW-0863">Zinc-finger</keyword>
<evidence type="ECO:0000256" key="2">
    <source>
        <dbReference type="ARBA" id="ARBA00022771"/>
    </source>
</evidence>
<feature type="region of interest" description="Disordered" evidence="5">
    <location>
        <begin position="249"/>
        <end position="311"/>
    </location>
</feature>
<evidence type="ECO:0000256" key="4">
    <source>
        <dbReference type="PROSITE-ProRule" id="PRU00228"/>
    </source>
</evidence>
<dbReference type="AlphaFoldDB" id="A0A284R5Q2"/>
<keyword evidence="1" id="KW-0479">Metal-binding</keyword>
<proteinExistence type="predicted"/>
<reference evidence="8" key="1">
    <citation type="journal article" date="2017" name="Nat. Ecol. Evol.">
        <title>Genome expansion and lineage-specific genetic innovations in the forest pathogenic fungi Armillaria.</title>
        <authorList>
            <person name="Sipos G."/>
            <person name="Prasanna A.N."/>
            <person name="Walter M.C."/>
            <person name="O'Connor E."/>
            <person name="Balint B."/>
            <person name="Krizsan K."/>
            <person name="Kiss B."/>
            <person name="Hess J."/>
            <person name="Varga T."/>
            <person name="Slot J."/>
            <person name="Riley R."/>
            <person name="Boka B."/>
            <person name="Rigling D."/>
            <person name="Barry K."/>
            <person name="Lee J."/>
            <person name="Mihaltcheva S."/>
            <person name="LaButti K."/>
            <person name="Lipzen A."/>
            <person name="Waldron R."/>
            <person name="Moloney N.M."/>
            <person name="Sperisen C."/>
            <person name="Kredics L."/>
            <person name="Vagvoelgyi C."/>
            <person name="Patrignani A."/>
            <person name="Fitzpatrick D."/>
            <person name="Nagy I."/>
            <person name="Doyle S."/>
            <person name="Anderson J.B."/>
            <person name="Grigoriev I.V."/>
            <person name="Gueldener U."/>
            <person name="Muensterkoetter M."/>
            <person name="Nagy L.G."/>
        </authorList>
    </citation>
    <scope>NUCLEOTIDE SEQUENCE [LARGE SCALE GENOMIC DNA]</scope>
    <source>
        <strain evidence="8">C18/9</strain>
    </source>
</reference>
<keyword evidence="3" id="KW-0862">Zinc</keyword>
<dbReference type="CDD" id="cd02249">
    <property type="entry name" value="ZZ"/>
    <property type="match status" value="1"/>
</dbReference>
<dbReference type="EMBL" id="FUEG01000004">
    <property type="protein sequence ID" value="SJL04044.1"/>
    <property type="molecule type" value="Genomic_DNA"/>
</dbReference>
<dbReference type="STRING" id="47428.A0A284R5Q2"/>
<feature type="compositionally biased region" description="Low complexity" evidence="5">
    <location>
        <begin position="280"/>
        <end position="311"/>
    </location>
</feature>
<dbReference type="PANTHER" id="PTHR15090">
    <property type="entry name" value="SEQUESTOSOME 1-RELATED"/>
    <property type="match status" value="1"/>
</dbReference>
<dbReference type="InterPro" id="IPR043145">
    <property type="entry name" value="Znf_ZZ_sf"/>
</dbReference>
<dbReference type="PANTHER" id="PTHR15090:SF8">
    <property type="entry name" value="ZZ-TYPE ZINC FINGER-CONTAINING PROTEIN"/>
    <property type="match status" value="1"/>
</dbReference>
<dbReference type="InterPro" id="IPR000433">
    <property type="entry name" value="Znf_ZZ"/>
</dbReference>
<evidence type="ECO:0000256" key="1">
    <source>
        <dbReference type="ARBA" id="ARBA00022723"/>
    </source>
</evidence>
<dbReference type="Proteomes" id="UP000219338">
    <property type="component" value="Unassembled WGS sequence"/>
</dbReference>
<dbReference type="PROSITE" id="PS50135">
    <property type="entry name" value="ZF_ZZ_2"/>
    <property type="match status" value="3"/>
</dbReference>
<feature type="domain" description="ZZ-type" evidence="6">
    <location>
        <begin position="88"/>
        <end position="142"/>
    </location>
</feature>
<dbReference type="SUPFAM" id="SSF57850">
    <property type="entry name" value="RING/U-box"/>
    <property type="match status" value="3"/>
</dbReference>
<dbReference type="OMA" id="RFICIAS"/>
<dbReference type="OrthoDB" id="661148at2759"/>
<accession>A0A284R5Q2</accession>
<dbReference type="Gene3D" id="3.30.60.90">
    <property type="match status" value="3"/>
</dbReference>